<keyword evidence="5 13" id="KW-0227">DNA damage</keyword>
<feature type="domain" description="Helicase C-terminal" evidence="18">
    <location>
        <begin position="431"/>
        <end position="593"/>
    </location>
</feature>
<accession>A0A6L9MRK9</accession>
<gene>
    <name evidence="13 19" type="primary">uvrB</name>
    <name evidence="19" type="ORF">GTW09_04660</name>
</gene>
<name>A0A6L9MRK9_9ALTE</name>
<comment type="subcellular location">
    <subcellularLocation>
        <location evidence="1 13 14">Cytoplasm</location>
    </subcellularLocation>
</comment>
<dbReference type="InterPro" id="IPR001650">
    <property type="entry name" value="Helicase_C-like"/>
</dbReference>
<evidence type="ECO:0000256" key="5">
    <source>
        <dbReference type="ARBA" id="ARBA00022763"/>
    </source>
</evidence>
<reference evidence="19 20" key="1">
    <citation type="submission" date="2020-01" db="EMBL/GenBank/DDBJ databases">
        <title>Genomes of bacteria type strains.</title>
        <authorList>
            <person name="Chen J."/>
            <person name="Zhu S."/>
            <person name="Yang J."/>
        </authorList>
    </citation>
    <scope>NUCLEOTIDE SEQUENCE [LARGE SCALE GENOMIC DNA]</scope>
    <source>
        <strain evidence="19 20">LMG 22958</strain>
    </source>
</reference>
<dbReference type="SMART" id="SM00487">
    <property type="entry name" value="DEXDc"/>
    <property type="match status" value="1"/>
</dbReference>
<evidence type="ECO:0000256" key="4">
    <source>
        <dbReference type="ARBA" id="ARBA00022741"/>
    </source>
</evidence>
<dbReference type="PROSITE" id="PS51192">
    <property type="entry name" value="HELICASE_ATP_BIND_1"/>
    <property type="match status" value="1"/>
</dbReference>
<dbReference type="GO" id="GO:0009381">
    <property type="term" value="F:excinuclease ABC activity"/>
    <property type="evidence" value="ECO:0007669"/>
    <property type="project" value="UniProtKB-UniRule"/>
</dbReference>
<dbReference type="SUPFAM" id="SSF46600">
    <property type="entry name" value="C-terminal UvrC-binding domain of UvrB"/>
    <property type="match status" value="1"/>
</dbReference>
<evidence type="ECO:0000256" key="7">
    <source>
        <dbReference type="ARBA" id="ARBA00022840"/>
    </source>
</evidence>
<comment type="domain">
    <text evidence="13">The beta-hairpin motif is involved in DNA binding.</text>
</comment>
<dbReference type="InterPro" id="IPR024759">
    <property type="entry name" value="UvrB_YAD/RRR_dom"/>
</dbReference>
<evidence type="ECO:0000259" key="17">
    <source>
        <dbReference type="PROSITE" id="PS51192"/>
    </source>
</evidence>
<feature type="coiled-coil region" evidence="15">
    <location>
        <begin position="620"/>
        <end position="654"/>
    </location>
</feature>
<dbReference type="NCBIfam" id="TIGR00631">
    <property type="entry name" value="uvrb"/>
    <property type="match status" value="1"/>
</dbReference>
<dbReference type="HAMAP" id="MF_00204">
    <property type="entry name" value="UvrB"/>
    <property type="match status" value="1"/>
</dbReference>
<evidence type="ECO:0000256" key="15">
    <source>
        <dbReference type="SAM" id="Coils"/>
    </source>
</evidence>
<dbReference type="GO" id="GO:0005524">
    <property type="term" value="F:ATP binding"/>
    <property type="evidence" value="ECO:0007669"/>
    <property type="project" value="UniProtKB-UniRule"/>
</dbReference>
<dbReference type="EMBL" id="JAAAWP010000002">
    <property type="protein sequence ID" value="NDW20808.1"/>
    <property type="molecule type" value="Genomic_DNA"/>
</dbReference>
<keyword evidence="10 13" id="KW-0742">SOS response</keyword>
<feature type="coiled-coil region" evidence="15">
    <location>
        <begin position="257"/>
        <end position="284"/>
    </location>
</feature>
<dbReference type="Pfam" id="PF12344">
    <property type="entry name" value="UvrB"/>
    <property type="match status" value="1"/>
</dbReference>
<evidence type="ECO:0000256" key="12">
    <source>
        <dbReference type="ARBA" id="ARBA00029504"/>
    </source>
</evidence>
<evidence type="ECO:0000256" key="9">
    <source>
        <dbReference type="ARBA" id="ARBA00023204"/>
    </source>
</evidence>
<dbReference type="InterPro" id="IPR014001">
    <property type="entry name" value="Helicase_ATP-bd"/>
</dbReference>
<dbReference type="PROSITE" id="PS50151">
    <property type="entry name" value="UVR"/>
    <property type="match status" value="1"/>
</dbReference>
<feature type="domain" description="Helicase ATP-binding" evidence="17">
    <location>
        <begin position="26"/>
        <end position="159"/>
    </location>
</feature>
<dbReference type="SUPFAM" id="SSF52540">
    <property type="entry name" value="P-loop containing nucleoside triphosphate hydrolases"/>
    <property type="match status" value="2"/>
</dbReference>
<dbReference type="GO" id="GO:0003677">
    <property type="term" value="F:DNA binding"/>
    <property type="evidence" value="ECO:0007669"/>
    <property type="project" value="UniProtKB-UniRule"/>
</dbReference>
<dbReference type="Gene3D" id="3.40.50.300">
    <property type="entry name" value="P-loop containing nucleotide triphosphate hydrolases"/>
    <property type="match status" value="3"/>
</dbReference>
<comment type="caution">
    <text evidence="19">The sequence shown here is derived from an EMBL/GenBank/DDBJ whole genome shotgun (WGS) entry which is preliminary data.</text>
</comment>
<protein>
    <recommendedName>
        <fullName evidence="12 13">UvrABC system protein B</fullName>
        <shortName evidence="13">Protein UvrB</shortName>
    </recommendedName>
    <alternativeName>
        <fullName evidence="13">Excinuclease ABC subunit B</fullName>
    </alternativeName>
</protein>
<dbReference type="AlphaFoldDB" id="A0A6L9MRK9"/>
<dbReference type="Pfam" id="PF17757">
    <property type="entry name" value="UvrB_inter"/>
    <property type="match status" value="1"/>
</dbReference>
<evidence type="ECO:0000256" key="14">
    <source>
        <dbReference type="RuleBase" id="RU003587"/>
    </source>
</evidence>
<dbReference type="Pfam" id="PF02151">
    <property type="entry name" value="UVR"/>
    <property type="match status" value="1"/>
</dbReference>
<dbReference type="PANTHER" id="PTHR24029">
    <property type="entry name" value="UVRABC SYSTEM PROTEIN B"/>
    <property type="match status" value="1"/>
</dbReference>
<dbReference type="SMART" id="SM00490">
    <property type="entry name" value="HELICc"/>
    <property type="match status" value="1"/>
</dbReference>
<dbReference type="FunFam" id="3.40.50.300:FF:000477">
    <property type="entry name" value="UvrABC system protein B"/>
    <property type="match status" value="1"/>
</dbReference>
<dbReference type="NCBIfam" id="NF003673">
    <property type="entry name" value="PRK05298.1"/>
    <property type="match status" value="1"/>
</dbReference>
<evidence type="ECO:0000256" key="3">
    <source>
        <dbReference type="ARBA" id="ARBA00022490"/>
    </source>
</evidence>
<proteinExistence type="inferred from homology"/>
<sequence length="671" mass="76283">MSRGFELHSKYKPDGDQPAAIESLVDGLESGLAAQTLLGVTGSGKTFTMANVIKEVQRPTLILAHNKTLAAQLYGEMKEFFPNNAVEYFVSYYDYYQPEAYVPTTDTFIEKDASINDHIEQMRLSATKALMERRDVIIIASVSAIYGLGDPESYMKMLLHLRQGDTMDQRDILRRLAELQYKRNDLAFERGTFRVRGDVIDIFPADSEKQAVRVELFDDEIDKISLFDPLTGAVDKSVVRATVFPKTHYVTPREKILNAIEHIKDELGDRKKQLQEANKLIEEQRISQRTQFDIEMMMELGYCSGIENYSRYLSGRASGEPPPTLLDYFPADGLMFIDESHVTVSQVGAMYRGDRSRKETLVEFGFRLPSALDNRPLKFEEFEKICPQTIYVSATPGDYELKKTEGDIVEQVVRPTGLLDPIIEVRPVATQVDDVLSEIHKRVALDERVLITTLTKRMAEDLSEYLNEHGVKVRYLHSDIDTVERIEIIRDLRLGKFDVLVGINLLREGLDMPEVSLVAILDADKEGFLRAERSLIQTIGRAARHLNGKAILYGDTITKSMRKAIDETDRRREKQMAHNKANNITPMRLNKAITDIMDLGESAHPASGKVRLRKVEEKKKQQKTASATDLMDQIAELEKQMFEYARELEFEKAASLRDDVEALRKQVVALS</sequence>
<evidence type="ECO:0000256" key="13">
    <source>
        <dbReference type="HAMAP-Rule" id="MF_00204"/>
    </source>
</evidence>
<dbReference type="InterPro" id="IPR006935">
    <property type="entry name" value="Helicase/UvrB_N"/>
</dbReference>
<dbReference type="Gene3D" id="4.10.860.10">
    <property type="entry name" value="UVR domain"/>
    <property type="match status" value="1"/>
</dbReference>
<dbReference type="CDD" id="cd18790">
    <property type="entry name" value="SF2_C_UvrB"/>
    <property type="match status" value="1"/>
</dbReference>
<dbReference type="RefSeq" id="WP_163110454.1">
    <property type="nucleotide sequence ID" value="NZ_JAAAWP010000002.1"/>
</dbReference>
<dbReference type="PANTHER" id="PTHR24029:SF0">
    <property type="entry name" value="UVRABC SYSTEM PROTEIN B"/>
    <property type="match status" value="1"/>
</dbReference>
<dbReference type="Pfam" id="PF04851">
    <property type="entry name" value="ResIII"/>
    <property type="match status" value="1"/>
</dbReference>
<evidence type="ECO:0000256" key="11">
    <source>
        <dbReference type="ARBA" id="ARBA00026033"/>
    </source>
</evidence>
<dbReference type="GO" id="GO:0009432">
    <property type="term" value="P:SOS response"/>
    <property type="evidence" value="ECO:0007669"/>
    <property type="project" value="UniProtKB-UniRule"/>
</dbReference>
<dbReference type="Pfam" id="PF00271">
    <property type="entry name" value="Helicase_C"/>
    <property type="match status" value="1"/>
</dbReference>
<feature type="binding site" evidence="13">
    <location>
        <begin position="39"/>
        <end position="46"/>
    </location>
    <ligand>
        <name>ATP</name>
        <dbReference type="ChEBI" id="CHEBI:30616"/>
    </ligand>
</feature>
<evidence type="ECO:0000256" key="2">
    <source>
        <dbReference type="ARBA" id="ARBA00008533"/>
    </source>
</evidence>
<comment type="subunit">
    <text evidence="11 13 14">Forms a heterotetramer with UvrA during the search for lesions. Interacts with UvrC in an incision complex.</text>
</comment>
<feature type="short sequence motif" description="Beta-hairpin" evidence="13">
    <location>
        <begin position="92"/>
        <end position="115"/>
    </location>
</feature>
<keyword evidence="6 13" id="KW-0228">DNA excision</keyword>
<evidence type="ECO:0000259" key="18">
    <source>
        <dbReference type="PROSITE" id="PS51194"/>
    </source>
</evidence>
<dbReference type="InterPro" id="IPR027417">
    <property type="entry name" value="P-loop_NTPase"/>
</dbReference>
<evidence type="ECO:0000313" key="19">
    <source>
        <dbReference type="EMBL" id="NDW20808.1"/>
    </source>
</evidence>
<evidence type="ECO:0000256" key="6">
    <source>
        <dbReference type="ARBA" id="ARBA00022769"/>
    </source>
</evidence>
<keyword evidence="4 13" id="KW-0547">Nucleotide-binding</keyword>
<evidence type="ECO:0000313" key="20">
    <source>
        <dbReference type="Proteomes" id="UP000478837"/>
    </source>
</evidence>
<dbReference type="CDD" id="cd17916">
    <property type="entry name" value="DEXHc_UvrB"/>
    <property type="match status" value="1"/>
</dbReference>
<keyword evidence="9 13" id="KW-0234">DNA repair</keyword>
<dbReference type="InterPro" id="IPR004807">
    <property type="entry name" value="UvrB"/>
</dbReference>
<keyword evidence="20" id="KW-1185">Reference proteome</keyword>
<dbReference type="GO" id="GO:0006289">
    <property type="term" value="P:nucleotide-excision repair"/>
    <property type="evidence" value="ECO:0007669"/>
    <property type="project" value="UniProtKB-UniRule"/>
</dbReference>
<comment type="similarity">
    <text evidence="2 13 14">Belongs to the UvrB family.</text>
</comment>
<dbReference type="InterPro" id="IPR001943">
    <property type="entry name" value="UVR_dom"/>
</dbReference>
<keyword evidence="8 13" id="KW-0267">Excision nuclease</keyword>
<dbReference type="Proteomes" id="UP000478837">
    <property type="component" value="Unassembled WGS sequence"/>
</dbReference>
<feature type="domain" description="UVR" evidence="16">
    <location>
        <begin position="631"/>
        <end position="666"/>
    </location>
</feature>
<dbReference type="InterPro" id="IPR041471">
    <property type="entry name" value="UvrB_inter"/>
</dbReference>
<evidence type="ECO:0000256" key="8">
    <source>
        <dbReference type="ARBA" id="ARBA00022881"/>
    </source>
</evidence>
<dbReference type="GO" id="GO:0016887">
    <property type="term" value="F:ATP hydrolysis activity"/>
    <property type="evidence" value="ECO:0007669"/>
    <property type="project" value="InterPro"/>
</dbReference>
<evidence type="ECO:0000256" key="1">
    <source>
        <dbReference type="ARBA" id="ARBA00004496"/>
    </source>
</evidence>
<dbReference type="GO" id="GO:0009380">
    <property type="term" value="C:excinuclease repair complex"/>
    <property type="evidence" value="ECO:0007669"/>
    <property type="project" value="InterPro"/>
</dbReference>
<keyword evidence="7 13" id="KW-0067">ATP-binding</keyword>
<keyword evidence="3 13" id="KW-0963">Cytoplasm</keyword>
<organism evidence="19 20">
    <name type="scientific">Alteromonas hispanica</name>
    <dbReference type="NCBI Taxonomy" id="315421"/>
    <lineage>
        <taxon>Bacteria</taxon>
        <taxon>Pseudomonadati</taxon>
        <taxon>Pseudomonadota</taxon>
        <taxon>Gammaproteobacteria</taxon>
        <taxon>Alteromonadales</taxon>
        <taxon>Alteromonadaceae</taxon>
        <taxon>Alteromonas/Salinimonas group</taxon>
        <taxon>Alteromonas</taxon>
    </lineage>
</organism>
<comment type="function">
    <text evidence="13">The UvrABC repair system catalyzes the recognition and processing of DNA lesions. A damage recognition complex composed of 2 UvrA and 2 UvrB subunits scans DNA for abnormalities. Upon binding of the UvrA(2)B(2) complex to a putative damaged site, the DNA wraps around one UvrB monomer. DNA wrap is dependent on ATP binding by UvrB and probably causes local melting of the DNA helix, facilitating insertion of UvrB beta-hairpin between the DNA strands. Then UvrB probes one DNA strand for the presence of a lesion. If a lesion is found the UvrA subunits dissociate and the UvrB-DNA preincision complex is formed. This complex is subsequently bound by UvrC and the second UvrB is released. If no lesion is found, the DNA wraps around the other UvrB subunit that will check the other stand for damage.</text>
</comment>
<evidence type="ECO:0000256" key="10">
    <source>
        <dbReference type="ARBA" id="ARBA00023236"/>
    </source>
</evidence>
<dbReference type="PROSITE" id="PS51194">
    <property type="entry name" value="HELICASE_CTER"/>
    <property type="match status" value="1"/>
</dbReference>
<dbReference type="InterPro" id="IPR036876">
    <property type="entry name" value="UVR_dom_sf"/>
</dbReference>
<dbReference type="GO" id="GO:0005737">
    <property type="term" value="C:cytoplasm"/>
    <property type="evidence" value="ECO:0007669"/>
    <property type="project" value="UniProtKB-SubCell"/>
</dbReference>
<evidence type="ECO:0000259" key="16">
    <source>
        <dbReference type="PROSITE" id="PS50151"/>
    </source>
</evidence>
<keyword evidence="15" id="KW-0175">Coiled coil</keyword>